<keyword evidence="2" id="KW-1185">Reference proteome</keyword>
<dbReference type="Proteomes" id="UP000294813">
    <property type="component" value="Unassembled WGS sequence"/>
</dbReference>
<protein>
    <submittedName>
        <fullName evidence="1">Uncharacterized protein</fullName>
    </submittedName>
</protein>
<accession>A0A4R2RY65</accession>
<reference evidence="1 2" key="1">
    <citation type="submission" date="2019-03" db="EMBL/GenBank/DDBJ databases">
        <title>Genomic Encyclopedia of Type Strains, Phase IV (KMG-IV): sequencing the most valuable type-strain genomes for metagenomic binning, comparative biology and taxonomic classification.</title>
        <authorList>
            <person name="Goeker M."/>
        </authorList>
    </citation>
    <scope>NUCLEOTIDE SEQUENCE [LARGE SCALE GENOMIC DNA]</scope>
    <source>
        <strain evidence="1 2">DSM 11170</strain>
    </source>
</reference>
<dbReference type="EMBL" id="SLXT01000003">
    <property type="protein sequence ID" value="TCP68523.1"/>
    <property type="molecule type" value="Genomic_DNA"/>
</dbReference>
<sequence length="139" mass="15760">MKDNGMSDFRDFIDSYPKYSKYTNNVIAEKIFELLSDLENVNKMILTSQADKPALSACIQQIEELFGEQNTFDLTDDFTKQALGTMVKVVLQPFGYDAIKQKDMPKGLSKYVRSASVYSKNSLPKLKLVTKLSVEKVLD</sequence>
<evidence type="ECO:0000313" key="1">
    <source>
        <dbReference type="EMBL" id="TCP68523.1"/>
    </source>
</evidence>
<dbReference type="OrthoDB" id="2084682at2"/>
<evidence type="ECO:0000313" key="2">
    <source>
        <dbReference type="Proteomes" id="UP000294813"/>
    </source>
</evidence>
<dbReference type="AlphaFoldDB" id="A0A4R2RY65"/>
<gene>
    <name evidence="1" type="ORF">EDD73_103157</name>
</gene>
<dbReference type="RefSeq" id="WP_131918113.1">
    <property type="nucleotide sequence ID" value="NZ_JAOQNU010000003.1"/>
</dbReference>
<proteinExistence type="predicted"/>
<name>A0A4R2RY65_9FIRM</name>
<organism evidence="1 2">
    <name type="scientific">Heliophilum fasciatum</name>
    <dbReference type="NCBI Taxonomy" id="35700"/>
    <lineage>
        <taxon>Bacteria</taxon>
        <taxon>Bacillati</taxon>
        <taxon>Bacillota</taxon>
        <taxon>Clostridia</taxon>
        <taxon>Eubacteriales</taxon>
        <taxon>Heliobacteriaceae</taxon>
        <taxon>Heliophilum</taxon>
    </lineage>
</organism>
<comment type="caution">
    <text evidence="1">The sequence shown here is derived from an EMBL/GenBank/DDBJ whole genome shotgun (WGS) entry which is preliminary data.</text>
</comment>